<protein>
    <recommendedName>
        <fullName evidence="5">BSD domain-containing protein</fullName>
    </recommendedName>
</protein>
<gene>
    <name evidence="3" type="ORF">GSPATT00003193001</name>
</gene>
<dbReference type="HOGENOM" id="CLU_400363_0_0_1"/>
<keyword evidence="1" id="KW-0175">Coiled coil</keyword>
<evidence type="ECO:0000256" key="2">
    <source>
        <dbReference type="SAM" id="MobiDB-lite"/>
    </source>
</evidence>
<dbReference type="KEGG" id="ptm:GSPATT00003193001"/>
<feature type="compositionally biased region" description="Polar residues" evidence="2">
    <location>
        <begin position="546"/>
        <end position="594"/>
    </location>
</feature>
<dbReference type="Proteomes" id="UP000000600">
    <property type="component" value="Unassembled WGS sequence"/>
</dbReference>
<evidence type="ECO:0000313" key="3">
    <source>
        <dbReference type="EMBL" id="CAK88225.1"/>
    </source>
</evidence>
<dbReference type="GeneID" id="5041407"/>
<dbReference type="eggNOG" id="ENOG502QWT8">
    <property type="taxonomic scope" value="Eukaryota"/>
</dbReference>
<organism evidence="3 4">
    <name type="scientific">Paramecium tetraurelia</name>
    <dbReference type="NCBI Taxonomy" id="5888"/>
    <lineage>
        <taxon>Eukaryota</taxon>
        <taxon>Sar</taxon>
        <taxon>Alveolata</taxon>
        <taxon>Ciliophora</taxon>
        <taxon>Intramacronucleata</taxon>
        <taxon>Oligohymenophorea</taxon>
        <taxon>Peniculida</taxon>
        <taxon>Parameciidae</taxon>
        <taxon>Paramecium</taxon>
    </lineage>
</organism>
<feature type="region of interest" description="Disordered" evidence="2">
    <location>
        <begin position="538"/>
        <end position="594"/>
    </location>
</feature>
<dbReference type="OrthoDB" id="298589at2759"/>
<accession>A0DYV8</accession>
<evidence type="ECO:0008006" key="5">
    <source>
        <dbReference type="Google" id="ProtNLM"/>
    </source>
</evidence>
<dbReference type="RefSeq" id="XP_001455622.1">
    <property type="nucleotide sequence ID" value="XM_001455585.1"/>
</dbReference>
<sequence length="692" mass="82122">MKLGTCTEWLFFHIWKKNPKTGHSCDGIFVADSVIYRWAQPYFRNYYLKFQGYFTVQDGQVIRKTKERVFIDQVESSFKQDNTAAQLITSQVQQQYSMQQMQNKQQEIITFEYLDYESFKIFLHQREKDLNLVLQKFIYPKNDQNSMIRVTWSPQFCLVMRKTNINKMNDMKKTQVERVATFDGPEYLIQADSINSPLLSADLEQLCVNIVKHILEVSGGNIQIIRMVLYFKVDYENRIWLLFCTNIKVKDKFNDIVQQPRVLSPIFRVLRKDQEPVSFAKDQAQTVIKINNQGEMQSLLYQFKNICSNCDRFSHQLYQLKLQFIIESFKQNLVKKDFTRLPEELEKIKQKQDLQIPKVTYNRNIKMRQKQNLNEEFEIQNEYQNNNQPADILIEKKKICQNKLTEDELYTQIKELVQLLNDEQEDQKFNFNHIPPLILKVWGKINEEKYQQLQHNQSWKDLTTQVCLDCFLQYTQCCEQTLFERKAEIMSQKLRKIVNAKEENEKEKLLLSTKNLNVNRTTFNQLPNLPSISELPLEKQKRLSRKSQNITNQEIGTKQFEQTPQKLSQPSDSTTKKLQQTHQSKQSDQSNQQLPQNVIPSTTLSNKYFQLQRQSSSQINQMKIKIPSTQRIYLNKQGLNMSTNKSMQSKSSRSTLDQSKVSFDFMINTVTQLKRKLEELEQDERQLEQEKL</sequence>
<reference evidence="3 4" key="1">
    <citation type="journal article" date="2006" name="Nature">
        <title>Global trends of whole-genome duplications revealed by the ciliate Paramecium tetraurelia.</title>
        <authorList>
            <consortium name="Genoscope"/>
            <person name="Aury J.-M."/>
            <person name="Jaillon O."/>
            <person name="Duret L."/>
            <person name="Noel B."/>
            <person name="Jubin C."/>
            <person name="Porcel B.M."/>
            <person name="Segurens B."/>
            <person name="Daubin V."/>
            <person name="Anthouard V."/>
            <person name="Aiach N."/>
            <person name="Arnaiz O."/>
            <person name="Billaut A."/>
            <person name="Beisson J."/>
            <person name="Blanc I."/>
            <person name="Bouhouche K."/>
            <person name="Camara F."/>
            <person name="Duharcourt S."/>
            <person name="Guigo R."/>
            <person name="Gogendeau D."/>
            <person name="Katinka M."/>
            <person name="Keller A.-M."/>
            <person name="Kissmehl R."/>
            <person name="Klotz C."/>
            <person name="Koll F."/>
            <person name="Le Moue A."/>
            <person name="Lepere C."/>
            <person name="Malinsky S."/>
            <person name="Nowacki M."/>
            <person name="Nowak J.K."/>
            <person name="Plattner H."/>
            <person name="Poulain J."/>
            <person name="Ruiz F."/>
            <person name="Serrano V."/>
            <person name="Zagulski M."/>
            <person name="Dessen P."/>
            <person name="Betermier M."/>
            <person name="Weissenbach J."/>
            <person name="Scarpelli C."/>
            <person name="Schachter V."/>
            <person name="Sperling L."/>
            <person name="Meyer E."/>
            <person name="Cohen J."/>
            <person name="Wincker P."/>
        </authorList>
    </citation>
    <scope>NUCLEOTIDE SEQUENCE [LARGE SCALE GENOMIC DNA]</scope>
    <source>
        <strain evidence="3 4">Stock d4-2</strain>
    </source>
</reference>
<dbReference type="EMBL" id="CT868649">
    <property type="protein sequence ID" value="CAK88225.1"/>
    <property type="molecule type" value="Genomic_DNA"/>
</dbReference>
<dbReference type="AlphaFoldDB" id="A0DYV8"/>
<dbReference type="OMA" id="DFMINTV"/>
<name>A0DYV8_PARTE</name>
<dbReference type="InParanoid" id="A0DYV8"/>
<feature type="coiled-coil region" evidence="1">
    <location>
        <begin position="663"/>
        <end position="690"/>
    </location>
</feature>
<proteinExistence type="predicted"/>
<keyword evidence="4" id="KW-1185">Reference proteome</keyword>
<evidence type="ECO:0000256" key="1">
    <source>
        <dbReference type="SAM" id="Coils"/>
    </source>
</evidence>
<evidence type="ECO:0000313" key="4">
    <source>
        <dbReference type="Proteomes" id="UP000000600"/>
    </source>
</evidence>